<gene>
    <name evidence="1" type="ORF">EVOR1521_LOCUS28023</name>
</gene>
<dbReference type="AlphaFoldDB" id="A0AA36JHX6"/>
<proteinExistence type="predicted"/>
<dbReference type="Proteomes" id="UP001178507">
    <property type="component" value="Unassembled WGS sequence"/>
</dbReference>
<sequence length="97" mass="10785">SAQWAGPIGLATGCELHGYCKVVSSRPVSREELLALQHRTCCPPELINYKQPWVWELTEVHRLSDPLSLPRKKGQVVWVRVHGPSLLPPPAGDANQK</sequence>
<evidence type="ECO:0000313" key="2">
    <source>
        <dbReference type="Proteomes" id="UP001178507"/>
    </source>
</evidence>
<comment type="caution">
    <text evidence="1">The sequence shown here is derived from an EMBL/GenBank/DDBJ whole genome shotgun (WGS) entry which is preliminary data.</text>
</comment>
<keyword evidence="2" id="KW-1185">Reference proteome</keyword>
<protein>
    <submittedName>
        <fullName evidence="1">Uncharacterized protein</fullName>
    </submittedName>
</protein>
<dbReference type="EMBL" id="CAUJNA010003608">
    <property type="protein sequence ID" value="CAJ1405942.1"/>
    <property type="molecule type" value="Genomic_DNA"/>
</dbReference>
<reference evidence="1" key="1">
    <citation type="submission" date="2023-08" db="EMBL/GenBank/DDBJ databases">
        <authorList>
            <person name="Chen Y."/>
            <person name="Shah S."/>
            <person name="Dougan E. K."/>
            <person name="Thang M."/>
            <person name="Chan C."/>
        </authorList>
    </citation>
    <scope>NUCLEOTIDE SEQUENCE</scope>
</reference>
<name>A0AA36JHX6_9DINO</name>
<organism evidence="1 2">
    <name type="scientific">Effrenium voratum</name>
    <dbReference type="NCBI Taxonomy" id="2562239"/>
    <lineage>
        <taxon>Eukaryota</taxon>
        <taxon>Sar</taxon>
        <taxon>Alveolata</taxon>
        <taxon>Dinophyceae</taxon>
        <taxon>Suessiales</taxon>
        <taxon>Symbiodiniaceae</taxon>
        <taxon>Effrenium</taxon>
    </lineage>
</organism>
<feature type="non-terminal residue" evidence="1">
    <location>
        <position position="97"/>
    </location>
</feature>
<accession>A0AA36JHX6</accession>
<feature type="non-terminal residue" evidence="1">
    <location>
        <position position="1"/>
    </location>
</feature>
<evidence type="ECO:0000313" key="1">
    <source>
        <dbReference type="EMBL" id="CAJ1405942.1"/>
    </source>
</evidence>